<feature type="transmembrane region" description="Helical" evidence="6">
    <location>
        <begin position="442"/>
        <end position="464"/>
    </location>
</feature>
<feature type="region of interest" description="Disordered" evidence="5">
    <location>
        <begin position="192"/>
        <end position="230"/>
    </location>
</feature>
<comment type="caution">
    <text evidence="7">The sequence shown here is derived from an EMBL/GenBank/DDBJ whole genome shotgun (WGS) entry which is preliminary data.</text>
</comment>
<sequence>MSKGSALPKAERKDSTTPKRHHRSRSRGGTAPPGKLKKRKTKKKSASEASSRTGSPVAVSEASLIMPSDVPTPRHDDTSTVSIASVGGDAVSARSGSSSPAAFKALPEGAATTTTHDAAVIQSGKTSGITKDEKLTSTAPAAQVADAYDSTGIAHTITDPDMAEAIAMREVQIFENVPDQSRPLFGYVAAENRDSPVTPSSSERASRAKTLGPDKETPFSVPPKRKSRGQSMVTFGDAQAYRLSSAETSTNEFLGQGSRQLRILAYAQLSLGALAFHYQSMRMLAPPADVVDHWCKQPAEFANQSAQTWKNASIPVGPDGCYSRCTVYRFPYSHGQSILYLSADAAAASPSGPATNASVLWPALVNRSRYEFPCHEWDYDVSPGVLTALNEWDLVCSNAWMVLVARCYTYLAGVVPVLLTCAVITVVAAACTVFALTFLQLVLLRMLVAASLCGFSIVSIVLLFEVTYEANRTNYLCYVIVAHVICGWAPCLVSAAALVVDRRTLAFAFLVPVSLLLTSFQAVRESSRWLFVIDHASDFVERYYAAAGQKGQRSDADLDRTATRRLQVAATRAGALSPEGPRAAEASLQPGSGVSGMIVLPGVVARTASLSGLFFSLFVILNEASRCGEPEGSQACRGAQRFLTFWQTAVLVVPRVVSLLLAARLLQRCERKRALMLGLPLSCAAVALLAVVDPAHSSGGSMMFAVVVANELVMASVLVNLAFACVYCLELYMTVERAAGFGVVYSAGFVGGVAVSLLFDGQDASVRNMCGLALAVGALLLVDRLPETKDARLPEAATDAISELKRYSMSSTSKSFAEPRPSADYGYSPDAK</sequence>
<keyword evidence="4 6" id="KW-0472">Membrane</keyword>
<gene>
    <name evidence="7" type="ORF">HPB52_008681</name>
</gene>
<evidence type="ECO:0008006" key="9">
    <source>
        <dbReference type="Google" id="ProtNLM"/>
    </source>
</evidence>
<feature type="transmembrane region" description="Helical" evidence="6">
    <location>
        <begin position="505"/>
        <end position="523"/>
    </location>
</feature>
<reference evidence="7" key="2">
    <citation type="submission" date="2021-09" db="EMBL/GenBank/DDBJ databases">
        <authorList>
            <person name="Jia N."/>
            <person name="Wang J."/>
            <person name="Shi W."/>
            <person name="Du L."/>
            <person name="Sun Y."/>
            <person name="Zhan W."/>
            <person name="Jiang J."/>
            <person name="Wang Q."/>
            <person name="Zhang B."/>
            <person name="Ji P."/>
            <person name="Sakyi L.B."/>
            <person name="Cui X."/>
            <person name="Yuan T."/>
            <person name="Jiang B."/>
            <person name="Yang W."/>
            <person name="Lam T.T.-Y."/>
            <person name="Chang Q."/>
            <person name="Ding S."/>
            <person name="Wang X."/>
            <person name="Zhu J."/>
            <person name="Ruan X."/>
            <person name="Zhao L."/>
            <person name="Wei J."/>
            <person name="Que T."/>
            <person name="Du C."/>
            <person name="Cheng J."/>
            <person name="Dai P."/>
            <person name="Han X."/>
            <person name="Huang E."/>
            <person name="Gao Y."/>
            <person name="Liu J."/>
            <person name="Shao H."/>
            <person name="Ye R."/>
            <person name="Li L."/>
            <person name="Wei W."/>
            <person name="Wang X."/>
            <person name="Wang C."/>
            <person name="Huo Q."/>
            <person name="Li W."/>
            <person name="Guo W."/>
            <person name="Chen H."/>
            <person name="Chen S."/>
            <person name="Zhou L."/>
            <person name="Zhou L."/>
            <person name="Ni X."/>
            <person name="Tian J."/>
            <person name="Zhou Y."/>
            <person name="Sheng Y."/>
            <person name="Liu T."/>
            <person name="Pan Y."/>
            <person name="Xia L."/>
            <person name="Li J."/>
            <person name="Zhao F."/>
            <person name="Cao W."/>
        </authorList>
    </citation>
    <scope>NUCLEOTIDE SEQUENCE</scope>
    <source>
        <strain evidence="7">Rsan-2018</strain>
        <tissue evidence="7">Larvae</tissue>
    </source>
</reference>
<dbReference type="AlphaFoldDB" id="A0A9D4T5F6"/>
<dbReference type="Proteomes" id="UP000821837">
    <property type="component" value="Chromosome 10"/>
</dbReference>
<evidence type="ECO:0000313" key="7">
    <source>
        <dbReference type="EMBL" id="KAH7976122.1"/>
    </source>
</evidence>
<dbReference type="PANTHER" id="PTHR24064">
    <property type="entry name" value="SOLUTE CARRIER FAMILY 22 MEMBER"/>
    <property type="match status" value="1"/>
</dbReference>
<evidence type="ECO:0000256" key="6">
    <source>
        <dbReference type="SAM" id="Phobius"/>
    </source>
</evidence>
<keyword evidence="8" id="KW-1185">Reference proteome</keyword>
<dbReference type="VEuPathDB" id="VectorBase:RSAN_049200"/>
<dbReference type="SUPFAM" id="SSF103473">
    <property type="entry name" value="MFS general substrate transporter"/>
    <property type="match status" value="1"/>
</dbReference>
<feature type="region of interest" description="Disordered" evidence="5">
    <location>
        <begin position="807"/>
        <end position="832"/>
    </location>
</feature>
<evidence type="ECO:0000256" key="1">
    <source>
        <dbReference type="ARBA" id="ARBA00004141"/>
    </source>
</evidence>
<feature type="compositionally biased region" description="Basic residues" evidence="5">
    <location>
        <begin position="35"/>
        <end position="44"/>
    </location>
</feature>
<keyword evidence="3 6" id="KW-1133">Transmembrane helix</keyword>
<dbReference type="EMBL" id="JABSTV010001246">
    <property type="protein sequence ID" value="KAH7976122.1"/>
    <property type="molecule type" value="Genomic_DNA"/>
</dbReference>
<dbReference type="Gene3D" id="1.20.1250.20">
    <property type="entry name" value="MFS general substrate transporter like domains"/>
    <property type="match status" value="1"/>
</dbReference>
<keyword evidence="2 6" id="KW-0812">Transmembrane</keyword>
<organism evidence="7 8">
    <name type="scientific">Rhipicephalus sanguineus</name>
    <name type="common">Brown dog tick</name>
    <name type="synonym">Ixodes sanguineus</name>
    <dbReference type="NCBI Taxonomy" id="34632"/>
    <lineage>
        <taxon>Eukaryota</taxon>
        <taxon>Metazoa</taxon>
        <taxon>Ecdysozoa</taxon>
        <taxon>Arthropoda</taxon>
        <taxon>Chelicerata</taxon>
        <taxon>Arachnida</taxon>
        <taxon>Acari</taxon>
        <taxon>Parasitiformes</taxon>
        <taxon>Ixodida</taxon>
        <taxon>Ixodoidea</taxon>
        <taxon>Ixodidae</taxon>
        <taxon>Rhipicephalinae</taxon>
        <taxon>Rhipicephalus</taxon>
        <taxon>Rhipicephalus</taxon>
    </lineage>
</organism>
<feature type="transmembrane region" description="Helical" evidence="6">
    <location>
        <begin position="765"/>
        <end position="782"/>
    </location>
</feature>
<evidence type="ECO:0000256" key="5">
    <source>
        <dbReference type="SAM" id="MobiDB-lite"/>
    </source>
</evidence>
<reference evidence="7" key="1">
    <citation type="journal article" date="2020" name="Cell">
        <title>Large-Scale Comparative Analyses of Tick Genomes Elucidate Their Genetic Diversity and Vector Capacities.</title>
        <authorList>
            <consortium name="Tick Genome and Microbiome Consortium (TIGMIC)"/>
            <person name="Jia N."/>
            <person name="Wang J."/>
            <person name="Shi W."/>
            <person name="Du L."/>
            <person name="Sun Y."/>
            <person name="Zhan W."/>
            <person name="Jiang J.F."/>
            <person name="Wang Q."/>
            <person name="Zhang B."/>
            <person name="Ji P."/>
            <person name="Bell-Sakyi L."/>
            <person name="Cui X.M."/>
            <person name="Yuan T.T."/>
            <person name="Jiang B.G."/>
            <person name="Yang W.F."/>
            <person name="Lam T.T."/>
            <person name="Chang Q.C."/>
            <person name="Ding S.J."/>
            <person name="Wang X.J."/>
            <person name="Zhu J.G."/>
            <person name="Ruan X.D."/>
            <person name="Zhao L."/>
            <person name="Wei J.T."/>
            <person name="Ye R.Z."/>
            <person name="Que T.C."/>
            <person name="Du C.H."/>
            <person name="Zhou Y.H."/>
            <person name="Cheng J.X."/>
            <person name="Dai P.F."/>
            <person name="Guo W.B."/>
            <person name="Han X.H."/>
            <person name="Huang E.J."/>
            <person name="Li L.F."/>
            <person name="Wei W."/>
            <person name="Gao Y.C."/>
            <person name="Liu J.Z."/>
            <person name="Shao H.Z."/>
            <person name="Wang X."/>
            <person name="Wang C.C."/>
            <person name="Yang T.C."/>
            <person name="Huo Q.B."/>
            <person name="Li W."/>
            <person name="Chen H.Y."/>
            <person name="Chen S.E."/>
            <person name="Zhou L.G."/>
            <person name="Ni X.B."/>
            <person name="Tian J.H."/>
            <person name="Sheng Y."/>
            <person name="Liu T."/>
            <person name="Pan Y.S."/>
            <person name="Xia L.Y."/>
            <person name="Li J."/>
            <person name="Zhao F."/>
            <person name="Cao W.C."/>
        </authorList>
    </citation>
    <scope>NUCLEOTIDE SEQUENCE</scope>
    <source>
        <strain evidence="7">Rsan-2018</strain>
    </source>
</reference>
<accession>A0A9D4T5F6</accession>
<feature type="transmembrane region" description="Helical" evidence="6">
    <location>
        <begin position="712"/>
        <end position="732"/>
    </location>
</feature>
<evidence type="ECO:0000256" key="3">
    <source>
        <dbReference type="ARBA" id="ARBA00022989"/>
    </source>
</evidence>
<protein>
    <recommendedName>
        <fullName evidence="9">Transmembrane protein</fullName>
    </recommendedName>
</protein>
<feature type="transmembrane region" description="Helical" evidence="6">
    <location>
        <begin position="410"/>
        <end position="436"/>
    </location>
</feature>
<name>A0A9D4T5F6_RHISA</name>
<evidence type="ECO:0000256" key="4">
    <source>
        <dbReference type="ARBA" id="ARBA00023136"/>
    </source>
</evidence>
<proteinExistence type="predicted"/>
<comment type="subcellular location">
    <subcellularLocation>
        <location evidence="1">Membrane</location>
        <topology evidence="1">Multi-pass membrane protein</topology>
    </subcellularLocation>
</comment>
<dbReference type="InterPro" id="IPR036259">
    <property type="entry name" value="MFS_trans_sf"/>
</dbReference>
<dbReference type="GO" id="GO:0016020">
    <property type="term" value="C:membrane"/>
    <property type="evidence" value="ECO:0007669"/>
    <property type="project" value="UniProtKB-SubCell"/>
</dbReference>
<evidence type="ECO:0000313" key="8">
    <source>
        <dbReference type="Proteomes" id="UP000821837"/>
    </source>
</evidence>
<feature type="transmembrane region" description="Helical" evidence="6">
    <location>
        <begin position="739"/>
        <end position="759"/>
    </location>
</feature>
<evidence type="ECO:0000256" key="2">
    <source>
        <dbReference type="ARBA" id="ARBA00022692"/>
    </source>
</evidence>
<feature type="transmembrane region" description="Helical" evidence="6">
    <location>
        <begin position="598"/>
        <end position="621"/>
    </location>
</feature>
<feature type="transmembrane region" description="Helical" evidence="6">
    <location>
        <begin position="476"/>
        <end position="499"/>
    </location>
</feature>
<feature type="transmembrane region" description="Helical" evidence="6">
    <location>
        <begin position="674"/>
        <end position="692"/>
    </location>
</feature>
<feature type="region of interest" description="Disordered" evidence="5">
    <location>
        <begin position="1"/>
        <end position="81"/>
    </location>
</feature>